<dbReference type="RefSeq" id="WP_097013064.1">
    <property type="nucleotide sequence ID" value="NZ_LT907975.1"/>
</dbReference>
<name>A0A2C8FDT1_9BACT</name>
<gene>
    <name evidence="4" type="ORF">DPRO_3410</name>
</gene>
<dbReference type="InterPro" id="IPR050832">
    <property type="entry name" value="Bact_Acetyltransf"/>
</dbReference>
<keyword evidence="5" id="KW-1185">Reference proteome</keyword>
<dbReference type="InterPro" id="IPR000182">
    <property type="entry name" value="GNAT_dom"/>
</dbReference>
<dbReference type="SUPFAM" id="SSF55729">
    <property type="entry name" value="Acyl-CoA N-acyltransferases (Nat)"/>
    <property type="match status" value="1"/>
</dbReference>
<dbReference type="PANTHER" id="PTHR43877">
    <property type="entry name" value="AMINOALKYLPHOSPHONATE N-ACETYLTRANSFERASE-RELATED-RELATED"/>
    <property type="match status" value="1"/>
</dbReference>
<dbReference type="Pfam" id="PF00583">
    <property type="entry name" value="Acetyltransf_1"/>
    <property type="match status" value="1"/>
</dbReference>
<keyword evidence="1 4" id="KW-0808">Transferase</keyword>
<dbReference type="OrthoDB" id="9805924at2"/>
<dbReference type="Gene3D" id="3.40.630.30">
    <property type="match status" value="1"/>
</dbReference>
<dbReference type="AlphaFoldDB" id="A0A2C8FDT1"/>
<accession>A0A2C8FDT1</accession>
<evidence type="ECO:0000313" key="4">
    <source>
        <dbReference type="EMBL" id="SOB60324.1"/>
    </source>
</evidence>
<evidence type="ECO:0000259" key="3">
    <source>
        <dbReference type="PROSITE" id="PS51186"/>
    </source>
</evidence>
<dbReference type="GO" id="GO:0016747">
    <property type="term" value="F:acyltransferase activity, transferring groups other than amino-acyl groups"/>
    <property type="evidence" value="ECO:0007669"/>
    <property type="project" value="InterPro"/>
</dbReference>
<dbReference type="PROSITE" id="PS51186">
    <property type="entry name" value="GNAT"/>
    <property type="match status" value="1"/>
</dbReference>
<dbReference type="EMBL" id="LT907975">
    <property type="protein sequence ID" value="SOB60324.1"/>
    <property type="molecule type" value="Genomic_DNA"/>
</dbReference>
<evidence type="ECO:0000256" key="2">
    <source>
        <dbReference type="ARBA" id="ARBA00023315"/>
    </source>
</evidence>
<dbReference type="KEGG" id="pprf:DPRO_3410"/>
<organism evidence="4 5">
    <name type="scientific">Pseudodesulfovibrio profundus</name>
    <dbReference type="NCBI Taxonomy" id="57320"/>
    <lineage>
        <taxon>Bacteria</taxon>
        <taxon>Pseudomonadati</taxon>
        <taxon>Thermodesulfobacteriota</taxon>
        <taxon>Desulfovibrionia</taxon>
        <taxon>Desulfovibrionales</taxon>
        <taxon>Desulfovibrionaceae</taxon>
    </lineage>
</organism>
<proteinExistence type="predicted"/>
<evidence type="ECO:0000313" key="5">
    <source>
        <dbReference type="Proteomes" id="UP000219215"/>
    </source>
</evidence>
<protein>
    <submittedName>
        <fullName evidence="4">GNAT family N-acetyltransferase</fullName>
    </submittedName>
</protein>
<keyword evidence="2" id="KW-0012">Acyltransferase</keyword>
<reference evidence="5" key="1">
    <citation type="submission" date="2017-09" db="EMBL/GenBank/DDBJ databases">
        <authorList>
            <person name="Regsiter A."/>
            <person name="William W."/>
        </authorList>
    </citation>
    <scope>NUCLEOTIDE SEQUENCE [LARGE SCALE GENOMIC DNA]</scope>
    <source>
        <strain evidence="5">500-1</strain>
    </source>
</reference>
<sequence>MPEAVVIRPAEYADLSGLVCLLEALFSLEEDFRFNPAKQRRGLEMMLNNGRGRILTACNANGTVVGMCSGQLTISTAEGGPAVLIEDVVVHKDWRGQGIGARLMNEISQWAQENRAQRLQLLADVDNSAALDFYAHLGWRKTQLICLRNRM</sequence>
<feature type="domain" description="N-acetyltransferase" evidence="3">
    <location>
        <begin position="5"/>
        <end position="151"/>
    </location>
</feature>
<dbReference type="InterPro" id="IPR016181">
    <property type="entry name" value="Acyl_CoA_acyltransferase"/>
</dbReference>
<dbReference type="Proteomes" id="UP000219215">
    <property type="component" value="Chromosome DPRO"/>
</dbReference>
<evidence type="ECO:0000256" key="1">
    <source>
        <dbReference type="ARBA" id="ARBA00022679"/>
    </source>
</evidence>
<dbReference type="CDD" id="cd04301">
    <property type="entry name" value="NAT_SF"/>
    <property type="match status" value="1"/>
</dbReference>
<dbReference type="PANTHER" id="PTHR43877:SF2">
    <property type="entry name" value="AMINOALKYLPHOSPHONATE N-ACETYLTRANSFERASE-RELATED"/>
    <property type="match status" value="1"/>
</dbReference>